<dbReference type="InterPro" id="IPR000595">
    <property type="entry name" value="cNMP-bd_dom"/>
</dbReference>
<keyword evidence="3" id="KW-0804">Transcription</keyword>
<dbReference type="SUPFAM" id="SSF46785">
    <property type="entry name" value="Winged helix' DNA-binding domain"/>
    <property type="match status" value="1"/>
</dbReference>
<dbReference type="EMBL" id="JBJXCW010000009">
    <property type="protein sequence ID" value="MFN0297827.1"/>
    <property type="molecule type" value="Genomic_DNA"/>
</dbReference>
<dbReference type="CDD" id="cd00038">
    <property type="entry name" value="CAP_ED"/>
    <property type="match status" value="1"/>
</dbReference>
<dbReference type="InterPro" id="IPR018490">
    <property type="entry name" value="cNMP-bd_dom_sf"/>
</dbReference>
<feature type="domain" description="HTH crp-type" evidence="5">
    <location>
        <begin position="173"/>
        <end position="246"/>
    </location>
</feature>
<evidence type="ECO:0000313" key="7">
    <source>
        <dbReference type="Proteomes" id="UP001632339"/>
    </source>
</evidence>
<evidence type="ECO:0000259" key="4">
    <source>
        <dbReference type="PROSITE" id="PS50042"/>
    </source>
</evidence>
<accession>A0ABW9JU31</accession>
<dbReference type="RefSeq" id="WP_409140364.1">
    <property type="nucleotide sequence ID" value="NZ_JBJXCW010000009.1"/>
</dbReference>
<dbReference type="Gene3D" id="2.60.120.10">
    <property type="entry name" value="Jelly Rolls"/>
    <property type="match status" value="1"/>
</dbReference>
<dbReference type="SMART" id="SM00419">
    <property type="entry name" value="HTH_CRP"/>
    <property type="match status" value="1"/>
</dbReference>
<feature type="domain" description="Cyclic nucleotide-binding" evidence="4">
    <location>
        <begin position="39"/>
        <end position="103"/>
    </location>
</feature>
<evidence type="ECO:0000259" key="5">
    <source>
        <dbReference type="PROSITE" id="PS51063"/>
    </source>
</evidence>
<evidence type="ECO:0000256" key="2">
    <source>
        <dbReference type="ARBA" id="ARBA00023125"/>
    </source>
</evidence>
<dbReference type="Pfam" id="PF13545">
    <property type="entry name" value="HTH_Crp_2"/>
    <property type="match status" value="1"/>
</dbReference>
<dbReference type="Pfam" id="PF00027">
    <property type="entry name" value="cNMP_binding"/>
    <property type="match status" value="1"/>
</dbReference>
<reference evidence="6 7" key="1">
    <citation type="submission" date="2024-12" db="EMBL/GenBank/DDBJ databases">
        <title>C001-4G Acinetobacter sp. assembled genome.</title>
        <authorList>
            <person name="D'Arcy K."/>
            <person name="Kingdon A.D.H."/>
            <person name="Breen A."/>
            <person name="Mckeown C."/>
            <person name="Allman E."/>
            <person name="Sharma P."/>
            <person name="Mcleman A."/>
            <person name="Roberts A.P."/>
        </authorList>
    </citation>
    <scope>NUCLEOTIDE SEQUENCE [LARGE SCALE GENOMIC DNA]</scope>
    <source>
        <strain evidence="6 7">C1-4G</strain>
    </source>
</reference>
<protein>
    <submittedName>
        <fullName evidence="6">Crp/Fnr family transcriptional regulator</fullName>
    </submittedName>
</protein>
<dbReference type="PROSITE" id="PS50042">
    <property type="entry name" value="CNMP_BINDING_3"/>
    <property type="match status" value="1"/>
</dbReference>
<gene>
    <name evidence="6" type="ORF">ACKVE0_09880</name>
</gene>
<dbReference type="SUPFAM" id="SSF51206">
    <property type="entry name" value="cAMP-binding domain-like"/>
    <property type="match status" value="1"/>
</dbReference>
<comment type="caution">
    <text evidence="6">The sequence shown here is derived from an EMBL/GenBank/DDBJ whole genome shotgun (WGS) entry which is preliminary data.</text>
</comment>
<evidence type="ECO:0000256" key="1">
    <source>
        <dbReference type="ARBA" id="ARBA00023015"/>
    </source>
</evidence>
<evidence type="ECO:0000256" key="3">
    <source>
        <dbReference type="ARBA" id="ARBA00023163"/>
    </source>
</evidence>
<proteinExistence type="predicted"/>
<dbReference type="Proteomes" id="UP001632339">
    <property type="component" value="Unassembled WGS sequence"/>
</dbReference>
<dbReference type="InterPro" id="IPR036388">
    <property type="entry name" value="WH-like_DNA-bd_sf"/>
</dbReference>
<dbReference type="InterPro" id="IPR014710">
    <property type="entry name" value="RmlC-like_jellyroll"/>
</dbReference>
<keyword evidence="2" id="KW-0238">DNA-binding</keyword>
<dbReference type="PROSITE" id="PS51063">
    <property type="entry name" value="HTH_CRP_2"/>
    <property type="match status" value="1"/>
</dbReference>
<organism evidence="6 7">
    <name type="scientific">Acinetobacter albensis</name>
    <dbReference type="NCBI Taxonomy" id="1673609"/>
    <lineage>
        <taxon>Bacteria</taxon>
        <taxon>Pseudomonadati</taxon>
        <taxon>Pseudomonadota</taxon>
        <taxon>Gammaproteobacteria</taxon>
        <taxon>Moraxellales</taxon>
        <taxon>Moraxellaceae</taxon>
        <taxon>Acinetobacter</taxon>
    </lineage>
</organism>
<dbReference type="Gene3D" id="1.10.10.10">
    <property type="entry name" value="Winged helix-like DNA-binding domain superfamily/Winged helix DNA-binding domain"/>
    <property type="match status" value="1"/>
</dbReference>
<keyword evidence="1" id="KW-0805">Transcription regulation</keyword>
<name>A0ABW9JU31_9GAMM</name>
<sequence length="255" mass="30031">MIRQPKIIHLILILKILDGSIMGLHNLNEKMNNQILRNIFKTLSDDHIYSIFEYSFIKKYQKGDLILNKNNCRESVFILLDGIIQIGYLSPSGRFHAFNYFSEKSPINLLACINQQVVDYDYYAFNQVKILHIPILVFQTEMSRNHALKQDALHILSLRMQDLLQQLKFMQVASLHQKICKILFDLSHQYGINHHLGTEIGLKISQHDLADLLSSSRQTINKEIKKLKTQNVIFWQYENIIIKDQDYLKYQINWI</sequence>
<dbReference type="InterPro" id="IPR036390">
    <property type="entry name" value="WH_DNA-bd_sf"/>
</dbReference>
<dbReference type="InterPro" id="IPR012318">
    <property type="entry name" value="HTH_CRP"/>
</dbReference>
<evidence type="ECO:0000313" key="6">
    <source>
        <dbReference type="EMBL" id="MFN0297827.1"/>
    </source>
</evidence>
<keyword evidence="7" id="KW-1185">Reference proteome</keyword>